<dbReference type="GO" id="GO:0004519">
    <property type="term" value="F:endonuclease activity"/>
    <property type="evidence" value="ECO:0007669"/>
    <property type="project" value="UniProtKB-KW"/>
</dbReference>
<dbReference type="EMBL" id="PJKN01000003">
    <property type="protein sequence ID" value="PNC56390.1"/>
    <property type="molecule type" value="Genomic_DNA"/>
</dbReference>
<sequence length="88" mass="10512">MKRNIVFAPPAWEDFQFFRGNGRKTCKRIMDMAREIQCTPFDGKGKPEPLREKLSGFWPRRIDSTNRLVCRIMETDMELLQMRCHYGK</sequence>
<evidence type="ECO:0000256" key="5">
    <source>
        <dbReference type="ARBA" id="ARBA00022801"/>
    </source>
</evidence>
<comment type="caution">
    <text evidence="7">The sequence shown here is derived from an EMBL/GenBank/DDBJ whole genome shotgun (WGS) entry which is preliminary data.</text>
</comment>
<gene>
    <name evidence="7" type="ORF">CXU09_07205</name>
</gene>
<protein>
    <recommendedName>
        <fullName evidence="6">Putative mRNA interferase YoeB</fullName>
    </recommendedName>
</protein>
<proteinExistence type="inferred from homology"/>
<dbReference type="RefSeq" id="WP_102735664.1">
    <property type="nucleotide sequence ID" value="NZ_JAVSNI010000005.1"/>
</dbReference>
<dbReference type="GO" id="GO:0006401">
    <property type="term" value="P:RNA catabolic process"/>
    <property type="evidence" value="ECO:0007669"/>
    <property type="project" value="InterPro"/>
</dbReference>
<dbReference type="PANTHER" id="PTHR38039">
    <property type="entry name" value="TOXIN YOEB"/>
    <property type="match status" value="1"/>
</dbReference>
<keyword evidence="5" id="KW-0378">Hydrolase</keyword>
<dbReference type="Proteomes" id="UP000235914">
    <property type="component" value="Unassembled WGS sequence"/>
</dbReference>
<dbReference type="Pfam" id="PF06769">
    <property type="entry name" value="YoeB_toxin"/>
    <property type="match status" value="1"/>
</dbReference>
<dbReference type="InterPro" id="IPR009614">
    <property type="entry name" value="YoeB_toxin"/>
</dbReference>
<evidence type="ECO:0000256" key="3">
    <source>
        <dbReference type="ARBA" id="ARBA00022722"/>
    </source>
</evidence>
<organism evidence="7 8">
    <name type="scientific">Akkermansia muciniphila</name>
    <dbReference type="NCBI Taxonomy" id="239935"/>
    <lineage>
        <taxon>Bacteria</taxon>
        <taxon>Pseudomonadati</taxon>
        <taxon>Verrucomicrobiota</taxon>
        <taxon>Verrucomicrobiia</taxon>
        <taxon>Verrucomicrobiales</taxon>
        <taxon>Akkermansiaceae</taxon>
        <taxon>Akkermansia</taxon>
    </lineage>
</organism>
<evidence type="ECO:0000313" key="7">
    <source>
        <dbReference type="EMBL" id="PNC56390.1"/>
    </source>
</evidence>
<evidence type="ECO:0000313" key="8">
    <source>
        <dbReference type="Proteomes" id="UP000235914"/>
    </source>
</evidence>
<keyword evidence="4" id="KW-0255">Endonuclease</keyword>
<dbReference type="NCBIfam" id="TIGR02116">
    <property type="entry name" value="toxin_Txe_YoeB"/>
    <property type="match status" value="1"/>
</dbReference>
<name>A0AAP8NL66_9BACT</name>
<dbReference type="GO" id="GO:0016787">
    <property type="term" value="F:hydrolase activity"/>
    <property type="evidence" value="ECO:0007669"/>
    <property type="project" value="UniProtKB-KW"/>
</dbReference>
<reference evidence="7 8" key="1">
    <citation type="journal article" date="2017" name="BMC Genomics">
        <title>Genome sequencing of 39 Akkermansia muciniphila isolates reveals its population structure, genomic and functional diverisity, and global distribution in mammalian gut microbiotas.</title>
        <authorList>
            <person name="Guo X."/>
            <person name="Li S."/>
            <person name="Zhang J."/>
            <person name="Wu F."/>
            <person name="Li X."/>
            <person name="Wu D."/>
            <person name="Zhang M."/>
            <person name="Ou Z."/>
            <person name="Jie Z."/>
            <person name="Yan Q."/>
            <person name="Li P."/>
            <person name="Yi J."/>
            <person name="Peng Y."/>
        </authorList>
    </citation>
    <scope>NUCLEOTIDE SEQUENCE [LARGE SCALE GENOMIC DNA]</scope>
    <source>
        <strain evidence="7 8">GP43</strain>
    </source>
</reference>
<accession>A0AAP8NL66</accession>
<comment type="similarity">
    <text evidence="1">Belongs to the YoeB family.</text>
</comment>
<evidence type="ECO:0000256" key="4">
    <source>
        <dbReference type="ARBA" id="ARBA00022759"/>
    </source>
</evidence>
<evidence type="ECO:0000256" key="2">
    <source>
        <dbReference type="ARBA" id="ARBA00022649"/>
    </source>
</evidence>
<dbReference type="Gene3D" id="3.30.2310.20">
    <property type="entry name" value="RelE-like"/>
    <property type="match status" value="1"/>
</dbReference>
<evidence type="ECO:0000256" key="1">
    <source>
        <dbReference type="ARBA" id="ARBA00008172"/>
    </source>
</evidence>
<dbReference type="SUPFAM" id="SSF143011">
    <property type="entry name" value="RelE-like"/>
    <property type="match status" value="1"/>
</dbReference>
<evidence type="ECO:0000256" key="6">
    <source>
        <dbReference type="ARBA" id="ARBA00030388"/>
    </source>
</evidence>
<dbReference type="GO" id="GO:0045892">
    <property type="term" value="P:negative regulation of DNA-templated transcription"/>
    <property type="evidence" value="ECO:0007669"/>
    <property type="project" value="TreeGrafter"/>
</dbReference>
<dbReference type="AlphaFoldDB" id="A0AAP8NL66"/>
<dbReference type="PANTHER" id="PTHR38039:SF1">
    <property type="entry name" value="TOXIN YOEB"/>
    <property type="match status" value="1"/>
</dbReference>
<keyword evidence="2" id="KW-1277">Toxin-antitoxin system</keyword>
<dbReference type="InterPro" id="IPR035093">
    <property type="entry name" value="RelE/ParE_toxin_dom_sf"/>
</dbReference>
<keyword evidence="3" id="KW-0540">Nuclease</keyword>